<gene>
    <name evidence="1" type="ORF">ACPOL_3574</name>
</gene>
<evidence type="ECO:0000313" key="2">
    <source>
        <dbReference type="Proteomes" id="UP000253606"/>
    </source>
</evidence>
<dbReference type="AlphaFoldDB" id="A0A2Z5G1A8"/>
<protein>
    <submittedName>
        <fullName evidence="1">Uncharacterized protein</fullName>
    </submittedName>
</protein>
<accession>A0A2Z5G1A8</accession>
<dbReference type="Proteomes" id="UP000253606">
    <property type="component" value="Chromosome"/>
</dbReference>
<organism evidence="1 2">
    <name type="scientific">Acidisarcina polymorpha</name>
    <dbReference type="NCBI Taxonomy" id="2211140"/>
    <lineage>
        <taxon>Bacteria</taxon>
        <taxon>Pseudomonadati</taxon>
        <taxon>Acidobacteriota</taxon>
        <taxon>Terriglobia</taxon>
        <taxon>Terriglobales</taxon>
        <taxon>Acidobacteriaceae</taxon>
        <taxon>Acidisarcina</taxon>
    </lineage>
</organism>
<keyword evidence="2" id="KW-1185">Reference proteome</keyword>
<name>A0A2Z5G1A8_9BACT</name>
<sequence>MFRRSGASDRMIRWRSTRAFVVQIVFRHRLRILISQLRVFPMRCCRRRTDAQGLQEGRKVSVERNSIPDFCRTCEECSSASTRLVQWLQFNVN</sequence>
<evidence type="ECO:0000313" key="1">
    <source>
        <dbReference type="EMBL" id="AXC12859.1"/>
    </source>
</evidence>
<dbReference type="EMBL" id="CP030840">
    <property type="protein sequence ID" value="AXC12859.1"/>
    <property type="molecule type" value="Genomic_DNA"/>
</dbReference>
<dbReference type="KEGG" id="abas:ACPOL_3574"/>
<reference evidence="1 2" key="1">
    <citation type="journal article" date="2018" name="Front. Microbiol.">
        <title>Hydrolytic Capabilities as a Key to Environmental Success: Chitinolytic and Cellulolytic Acidobacteria From Acidic Sub-arctic Soils and Boreal Peatlands.</title>
        <authorList>
            <person name="Belova S.E."/>
            <person name="Ravin N.V."/>
            <person name="Pankratov T.A."/>
            <person name="Rakitin A.L."/>
            <person name="Ivanova A.A."/>
            <person name="Beletsky A.V."/>
            <person name="Mardanov A.V."/>
            <person name="Sinninghe Damste J.S."/>
            <person name="Dedysh S.N."/>
        </authorList>
    </citation>
    <scope>NUCLEOTIDE SEQUENCE [LARGE SCALE GENOMIC DNA]</scope>
    <source>
        <strain evidence="1 2">SBC82</strain>
    </source>
</reference>
<proteinExistence type="predicted"/>